<feature type="signal peptide" evidence="1">
    <location>
        <begin position="1"/>
        <end position="21"/>
    </location>
</feature>
<accession>A0A445IFA2</accession>
<gene>
    <name evidence="2" type="ORF">D0Y65_032837</name>
</gene>
<proteinExistence type="predicted"/>
<dbReference type="Proteomes" id="UP000289340">
    <property type="component" value="Chromosome 11"/>
</dbReference>
<evidence type="ECO:0000313" key="3">
    <source>
        <dbReference type="Proteomes" id="UP000289340"/>
    </source>
</evidence>
<keyword evidence="1" id="KW-0732">Signal</keyword>
<evidence type="ECO:0000256" key="1">
    <source>
        <dbReference type="SAM" id="SignalP"/>
    </source>
</evidence>
<name>A0A445IFA2_GLYSO</name>
<dbReference type="EMBL" id="QZWG01000011">
    <property type="protein sequence ID" value="RZB84740.1"/>
    <property type="molecule type" value="Genomic_DNA"/>
</dbReference>
<feature type="chain" id="PRO_5019337561" evidence="1">
    <location>
        <begin position="22"/>
        <end position="72"/>
    </location>
</feature>
<evidence type="ECO:0000313" key="2">
    <source>
        <dbReference type="EMBL" id="RZB84740.1"/>
    </source>
</evidence>
<keyword evidence="3" id="KW-1185">Reference proteome</keyword>
<protein>
    <submittedName>
        <fullName evidence="2">Uncharacterized protein</fullName>
    </submittedName>
</protein>
<reference evidence="2 3" key="1">
    <citation type="submission" date="2018-09" db="EMBL/GenBank/DDBJ databases">
        <title>A high-quality reference genome of wild soybean provides a powerful tool to mine soybean genomes.</title>
        <authorList>
            <person name="Xie M."/>
            <person name="Chung C.Y.L."/>
            <person name="Li M.-W."/>
            <person name="Wong F.-L."/>
            <person name="Chan T.-F."/>
            <person name="Lam H.-M."/>
        </authorList>
    </citation>
    <scope>NUCLEOTIDE SEQUENCE [LARGE SCALE GENOMIC DNA]</scope>
    <source>
        <strain evidence="3">cv. W05</strain>
        <tissue evidence="2">Hypocotyl of etiolated seedlings</tissue>
    </source>
</reference>
<dbReference type="AlphaFoldDB" id="A0A445IFA2"/>
<comment type="caution">
    <text evidence="2">The sequence shown here is derived from an EMBL/GenBank/DDBJ whole genome shotgun (WGS) entry which is preliminary data.</text>
</comment>
<sequence>MEKMRVVLITVFLFIGEQLQVLELMINPLILQKTLILVSLAKLRLMRTLNSKGTPPIIGPSIVPLNDLRHKG</sequence>
<organism evidence="2 3">
    <name type="scientific">Glycine soja</name>
    <name type="common">Wild soybean</name>
    <dbReference type="NCBI Taxonomy" id="3848"/>
    <lineage>
        <taxon>Eukaryota</taxon>
        <taxon>Viridiplantae</taxon>
        <taxon>Streptophyta</taxon>
        <taxon>Embryophyta</taxon>
        <taxon>Tracheophyta</taxon>
        <taxon>Spermatophyta</taxon>
        <taxon>Magnoliopsida</taxon>
        <taxon>eudicotyledons</taxon>
        <taxon>Gunneridae</taxon>
        <taxon>Pentapetalae</taxon>
        <taxon>rosids</taxon>
        <taxon>fabids</taxon>
        <taxon>Fabales</taxon>
        <taxon>Fabaceae</taxon>
        <taxon>Papilionoideae</taxon>
        <taxon>50 kb inversion clade</taxon>
        <taxon>NPAAA clade</taxon>
        <taxon>indigoferoid/millettioid clade</taxon>
        <taxon>Phaseoleae</taxon>
        <taxon>Glycine</taxon>
        <taxon>Glycine subgen. Soja</taxon>
    </lineage>
</organism>